<sequence>MSSIIANSVLNIVATFSPEDMAAFMDGLEKLQKPVVAKTKPKKIKPKSYIPSLEECMNIIRAKNSIPAQNKRA</sequence>
<protein>
    <submittedName>
        <fullName evidence="1">Uncharacterized protein</fullName>
    </submittedName>
</protein>
<organism evidence="1 2">
    <name type="scientific">Flavobacterium commune</name>
    <dbReference type="NCBI Taxonomy" id="1306519"/>
    <lineage>
        <taxon>Bacteria</taxon>
        <taxon>Pseudomonadati</taxon>
        <taxon>Bacteroidota</taxon>
        <taxon>Flavobacteriia</taxon>
        <taxon>Flavobacteriales</taxon>
        <taxon>Flavobacteriaceae</taxon>
        <taxon>Flavobacterium</taxon>
    </lineage>
</organism>
<dbReference type="AlphaFoldDB" id="A0A1D9PAM4"/>
<dbReference type="STRING" id="1306519.BIW12_09285"/>
<gene>
    <name evidence="1" type="ORF">BIW12_09285</name>
</gene>
<dbReference type="Proteomes" id="UP000178198">
    <property type="component" value="Chromosome"/>
</dbReference>
<dbReference type="RefSeq" id="WP_071184868.1">
    <property type="nucleotide sequence ID" value="NZ_CP017774.1"/>
</dbReference>
<name>A0A1D9PAM4_9FLAO</name>
<reference evidence="1 2" key="1">
    <citation type="submission" date="2016-10" db="EMBL/GenBank/DDBJ databases">
        <title>Complete Genome Sequence of Flavobacterium sp. PK15.</title>
        <authorList>
            <person name="Ekwe A."/>
            <person name="Kim S.B."/>
        </authorList>
    </citation>
    <scope>NUCLEOTIDE SEQUENCE [LARGE SCALE GENOMIC DNA]</scope>
    <source>
        <strain evidence="1 2">PK15</strain>
    </source>
</reference>
<accession>A0A1D9PAM4</accession>
<evidence type="ECO:0000313" key="1">
    <source>
        <dbReference type="EMBL" id="AOZ99619.1"/>
    </source>
</evidence>
<dbReference type="EMBL" id="CP017774">
    <property type="protein sequence ID" value="AOZ99619.1"/>
    <property type="molecule type" value="Genomic_DNA"/>
</dbReference>
<dbReference type="OrthoDB" id="9914727at2"/>
<keyword evidence="2" id="KW-1185">Reference proteome</keyword>
<evidence type="ECO:0000313" key="2">
    <source>
        <dbReference type="Proteomes" id="UP000178198"/>
    </source>
</evidence>
<proteinExistence type="predicted"/>
<dbReference type="KEGG" id="fcm:BIW12_09285"/>